<dbReference type="AlphaFoldDB" id="A0A5M3MSC9"/>
<sequence>IDQAIKELSGVEGMRSNMCVKLCMGFTGPNANLSQCTKCHQPHFCPKNLSPGNHLILQAFSRNPEMAQKMCYQTDCTNKLRMVADPVELDIFDDFIKGSQYQQPVEDGIIKDGDPVLMIAANGAQLYEDKQSDCWIVAMVILDILPAKHYKKKYVVPITVILGTNKPQNLDSFLFPYHLTAIQHEGLVLFDGLTHNLRTCSPFLWVESADRPGMALLTGLVGHHGKFLCRLYCGVIGRHIPDTSHYYPVLQRPDKANHIQQSRLLSQHH</sequence>
<dbReference type="RefSeq" id="XP_007767441.1">
    <property type="nucleotide sequence ID" value="XM_007769251.1"/>
</dbReference>
<dbReference type="KEGG" id="cput:CONPUDRAFT_55119"/>
<dbReference type="Proteomes" id="UP000053558">
    <property type="component" value="Unassembled WGS sequence"/>
</dbReference>
<proteinExistence type="predicted"/>
<dbReference type="OMA" id="KANHIQQ"/>
<protein>
    <submittedName>
        <fullName evidence="1">Uncharacterized protein</fullName>
    </submittedName>
</protein>
<dbReference type="EMBL" id="JH711577">
    <property type="protein sequence ID" value="EIW82000.1"/>
    <property type="molecule type" value="Genomic_DNA"/>
</dbReference>
<comment type="caution">
    <text evidence="1">The sequence shown here is derived from an EMBL/GenBank/DDBJ whole genome shotgun (WGS) entry which is preliminary data.</text>
</comment>
<dbReference type="OrthoDB" id="3261594at2759"/>
<dbReference type="GeneID" id="19207716"/>
<reference evidence="2" key="1">
    <citation type="journal article" date="2012" name="Science">
        <title>The Paleozoic origin of enzymatic lignin decomposition reconstructed from 31 fungal genomes.</title>
        <authorList>
            <person name="Floudas D."/>
            <person name="Binder M."/>
            <person name="Riley R."/>
            <person name="Barry K."/>
            <person name="Blanchette R.A."/>
            <person name="Henrissat B."/>
            <person name="Martinez A.T."/>
            <person name="Otillar R."/>
            <person name="Spatafora J.W."/>
            <person name="Yadav J.S."/>
            <person name="Aerts A."/>
            <person name="Benoit I."/>
            <person name="Boyd A."/>
            <person name="Carlson A."/>
            <person name="Copeland A."/>
            <person name="Coutinho P.M."/>
            <person name="de Vries R.P."/>
            <person name="Ferreira P."/>
            <person name="Findley K."/>
            <person name="Foster B."/>
            <person name="Gaskell J."/>
            <person name="Glotzer D."/>
            <person name="Gorecki P."/>
            <person name="Heitman J."/>
            <person name="Hesse C."/>
            <person name="Hori C."/>
            <person name="Igarashi K."/>
            <person name="Jurgens J.A."/>
            <person name="Kallen N."/>
            <person name="Kersten P."/>
            <person name="Kohler A."/>
            <person name="Kuees U."/>
            <person name="Kumar T.K.A."/>
            <person name="Kuo A."/>
            <person name="LaButti K."/>
            <person name="Larrondo L.F."/>
            <person name="Lindquist E."/>
            <person name="Ling A."/>
            <person name="Lombard V."/>
            <person name="Lucas S."/>
            <person name="Lundell T."/>
            <person name="Martin R."/>
            <person name="McLaughlin D.J."/>
            <person name="Morgenstern I."/>
            <person name="Morin E."/>
            <person name="Murat C."/>
            <person name="Nagy L.G."/>
            <person name="Nolan M."/>
            <person name="Ohm R.A."/>
            <person name="Patyshakuliyeva A."/>
            <person name="Rokas A."/>
            <person name="Ruiz-Duenas F.J."/>
            <person name="Sabat G."/>
            <person name="Salamov A."/>
            <person name="Samejima M."/>
            <person name="Schmutz J."/>
            <person name="Slot J.C."/>
            <person name="St John F."/>
            <person name="Stenlid J."/>
            <person name="Sun H."/>
            <person name="Sun S."/>
            <person name="Syed K."/>
            <person name="Tsang A."/>
            <person name="Wiebenga A."/>
            <person name="Young D."/>
            <person name="Pisabarro A."/>
            <person name="Eastwood D.C."/>
            <person name="Martin F."/>
            <person name="Cullen D."/>
            <person name="Grigoriev I.V."/>
            <person name="Hibbett D.S."/>
        </authorList>
    </citation>
    <scope>NUCLEOTIDE SEQUENCE [LARGE SCALE GENOMIC DNA]</scope>
    <source>
        <strain evidence="2">RWD-64-598 SS2</strain>
    </source>
</reference>
<name>A0A5M3MSC9_CONPW</name>
<accession>A0A5M3MSC9</accession>
<keyword evidence="2" id="KW-1185">Reference proteome</keyword>
<gene>
    <name evidence="1" type="ORF">CONPUDRAFT_55119</name>
</gene>
<organism evidence="1 2">
    <name type="scientific">Coniophora puteana (strain RWD-64-598)</name>
    <name type="common">Brown rot fungus</name>
    <dbReference type="NCBI Taxonomy" id="741705"/>
    <lineage>
        <taxon>Eukaryota</taxon>
        <taxon>Fungi</taxon>
        <taxon>Dikarya</taxon>
        <taxon>Basidiomycota</taxon>
        <taxon>Agaricomycotina</taxon>
        <taxon>Agaricomycetes</taxon>
        <taxon>Agaricomycetidae</taxon>
        <taxon>Boletales</taxon>
        <taxon>Coniophorineae</taxon>
        <taxon>Coniophoraceae</taxon>
        <taxon>Coniophora</taxon>
    </lineage>
</organism>
<evidence type="ECO:0000313" key="1">
    <source>
        <dbReference type="EMBL" id="EIW82000.1"/>
    </source>
</evidence>
<evidence type="ECO:0000313" key="2">
    <source>
        <dbReference type="Proteomes" id="UP000053558"/>
    </source>
</evidence>
<feature type="non-terminal residue" evidence="1">
    <location>
        <position position="1"/>
    </location>
</feature>